<dbReference type="Proteomes" id="UP000053235">
    <property type="component" value="Unassembled WGS sequence"/>
</dbReference>
<dbReference type="InterPro" id="IPR000620">
    <property type="entry name" value="EamA_dom"/>
</dbReference>
<dbReference type="PANTHER" id="PTHR22911">
    <property type="entry name" value="ACYL-MALONYL CONDENSING ENZYME-RELATED"/>
    <property type="match status" value="1"/>
</dbReference>
<feature type="transmembrane region" description="Helical" evidence="1">
    <location>
        <begin position="241"/>
        <end position="257"/>
    </location>
</feature>
<dbReference type="Pfam" id="PF00892">
    <property type="entry name" value="EamA"/>
    <property type="match status" value="2"/>
</dbReference>
<dbReference type="Gene3D" id="1.10.3730.20">
    <property type="match status" value="1"/>
</dbReference>
<feature type="domain" description="EamA" evidence="2">
    <location>
        <begin position="6"/>
        <end position="138"/>
    </location>
</feature>
<evidence type="ECO:0000313" key="3">
    <source>
        <dbReference type="EMBL" id="CTQ70917.1"/>
    </source>
</evidence>
<organism evidence="3 4">
    <name type="scientific">Roseibium alexandrii</name>
    <dbReference type="NCBI Taxonomy" id="388408"/>
    <lineage>
        <taxon>Bacteria</taxon>
        <taxon>Pseudomonadati</taxon>
        <taxon>Pseudomonadota</taxon>
        <taxon>Alphaproteobacteria</taxon>
        <taxon>Hyphomicrobiales</taxon>
        <taxon>Stappiaceae</taxon>
        <taxon>Roseibium</taxon>
    </lineage>
</organism>
<feature type="transmembrane region" description="Helical" evidence="1">
    <location>
        <begin position="263"/>
        <end position="281"/>
    </location>
</feature>
<protein>
    <submittedName>
        <fullName evidence="3">Putative DMT superfamily transporter inner membrane protein</fullName>
    </submittedName>
</protein>
<accession>A0A0M7A8I0</accession>
<feature type="transmembrane region" description="Helical" evidence="1">
    <location>
        <begin position="37"/>
        <end position="54"/>
    </location>
</feature>
<sequence>MPANLRGSLFMIVAMALFAIEDMFLKASSVVLPVGEILILFGFGGAVVFGGLALKRGEALVPRDVFTPVMGVRFVFELTGRLFYVLALALTPLSSTTVILQATPIFVVLGAMIFFGERVGWRRWAAIVVGLVGVLIVLRPGADSFTPLSMLAFIGMLGFAGRDLASRAAPKSLSTALLGFYGFITLIIAGVCYAVWAGEGLVWPDMPSGVYVALAVFSGVFAYSSLMLAMRTGDVSIVTPFRYSRLLFGVGLGVVFFGEHLDAQTLVGCAVIVFSGLFILWRGRAAHTG</sequence>
<dbReference type="PANTHER" id="PTHR22911:SF135">
    <property type="entry name" value="BLR4310 PROTEIN"/>
    <property type="match status" value="1"/>
</dbReference>
<feature type="transmembrane region" description="Helical" evidence="1">
    <location>
        <begin position="208"/>
        <end position="229"/>
    </location>
</feature>
<name>A0A0M7A8I0_9HYPH</name>
<feature type="transmembrane region" description="Helical" evidence="1">
    <location>
        <begin position="177"/>
        <end position="196"/>
    </location>
</feature>
<keyword evidence="1" id="KW-1133">Transmembrane helix</keyword>
<proteinExistence type="predicted"/>
<gene>
    <name evidence="3" type="ORF">LAX5112_02652</name>
</gene>
<feature type="transmembrane region" description="Helical" evidence="1">
    <location>
        <begin position="7"/>
        <end position="25"/>
    </location>
</feature>
<evidence type="ECO:0000313" key="4">
    <source>
        <dbReference type="Proteomes" id="UP000053235"/>
    </source>
</evidence>
<dbReference type="AlphaFoldDB" id="A0A0M7A8I0"/>
<feature type="transmembrane region" description="Helical" evidence="1">
    <location>
        <begin position="148"/>
        <end position="165"/>
    </location>
</feature>
<keyword evidence="4" id="KW-1185">Reference proteome</keyword>
<keyword evidence="1" id="KW-0812">Transmembrane</keyword>
<dbReference type="RefSeq" id="WP_055672223.1">
    <property type="nucleotide sequence ID" value="NZ_CXWD01000009.1"/>
</dbReference>
<reference evidence="4" key="1">
    <citation type="submission" date="2015-07" db="EMBL/GenBank/DDBJ databases">
        <authorList>
            <person name="Rodrigo-Torres Lidia"/>
            <person name="Arahal R.David."/>
        </authorList>
    </citation>
    <scope>NUCLEOTIDE SEQUENCE [LARGE SCALE GENOMIC DNA]</scope>
    <source>
        <strain evidence="4">CECT 5112</strain>
    </source>
</reference>
<feature type="transmembrane region" description="Helical" evidence="1">
    <location>
        <begin position="74"/>
        <end position="92"/>
    </location>
</feature>
<feature type="transmembrane region" description="Helical" evidence="1">
    <location>
        <begin position="123"/>
        <end position="142"/>
    </location>
</feature>
<dbReference type="GO" id="GO:0016020">
    <property type="term" value="C:membrane"/>
    <property type="evidence" value="ECO:0007669"/>
    <property type="project" value="InterPro"/>
</dbReference>
<keyword evidence="1" id="KW-0472">Membrane</keyword>
<dbReference type="STRING" id="388408.LAX5112_02652"/>
<feature type="domain" description="EamA" evidence="2">
    <location>
        <begin position="150"/>
        <end position="280"/>
    </location>
</feature>
<evidence type="ECO:0000259" key="2">
    <source>
        <dbReference type="Pfam" id="PF00892"/>
    </source>
</evidence>
<evidence type="ECO:0000256" key="1">
    <source>
        <dbReference type="SAM" id="Phobius"/>
    </source>
</evidence>
<dbReference type="EMBL" id="CXWD01000009">
    <property type="protein sequence ID" value="CTQ70917.1"/>
    <property type="molecule type" value="Genomic_DNA"/>
</dbReference>
<dbReference type="SUPFAM" id="SSF103481">
    <property type="entry name" value="Multidrug resistance efflux transporter EmrE"/>
    <property type="match status" value="2"/>
</dbReference>
<feature type="transmembrane region" description="Helical" evidence="1">
    <location>
        <begin position="98"/>
        <end position="116"/>
    </location>
</feature>
<dbReference type="InterPro" id="IPR037185">
    <property type="entry name" value="EmrE-like"/>
</dbReference>